<dbReference type="PATRIC" id="fig|1796491.3.peg.3114"/>
<comment type="similarity">
    <text evidence="3">Belongs to the bacterial ribosomal protein bS16 family.</text>
</comment>
<keyword evidence="1 3" id="KW-0689">Ribosomal protein</keyword>
<evidence type="ECO:0000313" key="5">
    <source>
        <dbReference type="Proteomes" id="UP000070578"/>
    </source>
</evidence>
<dbReference type="GO" id="GO:0003735">
    <property type="term" value="F:structural constituent of ribosome"/>
    <property type="evidence" value="ECO:0007669"/>
    <property type="project" value="InterPro"/>
</dbReference>
<dbReference type="InterPro" id="IPR000307">
    <property type="entry name" value="Ribosomal_bS16"/>
</dbReference>
<dbReference type="Pfam" id="PF00886">
    <property type="entry name" value="Ribosomal_S16"/>
    <property type="match status" value="1"/>
</dbReference>
<reference evidence="4 5" key="1">
    <citation type="submission" date="2016-02" db="EMBL/GenBank/DDBJ databases">
        <authorList>
            <person name="Wen L."/>
            <person name="He K."/>
            <person name="Yang H."/>
        </authorList>
    </citation>
    <scope>NUCLEOTIDE SEQUENCE [LARGE SCALE GENOMIC DNA]</scope>
    <source>
        <strain evidence="4">ShG14-8</strain>
    </source>
</reference>
<dbReference type="SUPFAM" id="SSF54565">
    <property type="entry name" value="Ribosomal protein S16"/>
    <property type="match status" value="1"/>
</dbReference>
<dbReference type="PANTHER" id="PTHR12919:SF20">
    <property type="entry name" value="SMALL RIBOSOMAL SUBUNIT PROTEIN BS16M"/>
    <property type="match status" value="1"/>
</dbReference>
<comment type="caution">
    <text evidence="4">The sequence shown here is derived from an EMBL/GenBank/DDBJ whole genome shotgun (WGS) entry which is preliminary data.</text>
</comment>
<evidence type="ECO:0000256" key="1">
    <source>
        <dbReference type="ARBA" id="ARBA00022980"/>
    </source>
</evidence>
<dbReference type="PANTHER" id="PTHR12919">
    <property type="entry name" value="30S RIBOSOMAL PROTEIN S16"/>
    <property type="match status" value="1"/>
</dbReference>
<evidence type="ECO:0000313" key="4">
    <source>
        <dbReference type="EMBL" id="KXS31024.1"/>
    </source>
</evidence>
<dbReference type="NCBIfam" id="TIGR00002">
    <property type="entry name" value="S16"/>
    <property type="match status" value="1"/>
</dbReference>
<dbReference type="GO" id="GO:0015935">
    <property type="term" value="C:small ribosomal subunit"/>
    <property type="evidence" value="ECO:0007669"/>
    <property type="project" value="TreeGrafter"/>
</dbReference>
<evidence type="ECO:0000256" key="2">
    <source>
        <dbReference type="ARBA" id="ARBA00023274"/>
    </source>
</evidence>
<dbReference type="EMBL" id="LSLI01000106">
    <property type="protein sequence ID" value="KXS31024.1"/>
    <property type="molecule type" value="Genomic_DNA"/>
</dbReference>
<dbReference type="AlphaFoldDB" id="A0A139BPW4"/>
<protein>
    <recommendedName>
        <fullName evidence="3">Small ribosomal subunit protein bS16</fullName>
    </recommendedName>
</protein>
<gene>
    <name evidence="3" type="primary">rpsP</name>
    <name evidence="4" type="ORF">AWT59_2844</name>
</gene>
<sequence>MVIIRLSRGGSKNRPFFNVVVADSRNRRDGRFIERVGFYNPLVAEGQEALRLQLERVSHWQSKGAQLSDTVAKLVKRAGAATAA</sequence>
<organism evidence="4 5">
    <name type="scientific">Candidatus Gallionella acididurans</name>
    <dbReference type="NCBI Taxonomy" id="1796491"/>
    <lineage>
        <taxon>Bacteria</taxon>
        <taxon>Pseudomonadati</taxon>
        <taxon>Pseudomonadota</taxon>
        <taxon>Betaproteobacteria</taxon>
        <taxon>Nitrosomonadales</taxon>
        <taxon>Gallionellaceae</taxon>
        <taxon>Gallionella</taxon>
    </lineage>
</organism>
<dbReference type="GO" id="GO:0005737">
    <property type="term" value="C:cytoplasm"/>
    <property type="evidence" value="ECO:0007669"/>
    <property type="project" value="UniProtKB-ARBA"/>
</dbReference>
<proteinExistence type="inferred from homology"/>
<dbReference type="HAMAP" id="MF_00385">
    <property type="entry name" value="Ribosomal_bS16"/>
    <property type="match status" value="1"/>
</dbReference>
<reference evidence="4 5" key="2">
    <citation type="submission" date="2016-03" db="EMBL/GenBank/DDBJ databases">
        <title>New uncultured bacterium of the family Gallionellaceae from acid mine drainage: description and reconstruction of genome based on metagenomic analysis of microbial community.</title>
        <authorList>
            <person name="Kadnikov V."/>
            <person name="Ivasenko D."/>
            <person name="Beletsky A."/>
            <person name="Mardanov A."/>
            <person name="Danilova E."/>
            <person name="Pimenov N."/>
            <person name="Karnachuk O."/>
            <person name="Ravin N."/>
        </authorList>
    </citation>
    <scope>NUCLEOTIDE SEQUENCE [LARGE SCALE GENOMIC DNA]</scope>
    <source>
        <strain evidence="4">ShG14-8</strain>
    </source>
</reference>
<name>A0A139BPW4_9PROT</name>
<accession>A0A139BPW4</accession>
<keyword evidence="2 3" id="KW-0687">Ribonucleoprotein</keyword>
<dbReference type="Gene3D" id="3.30.1320.10">
    <property type="match status" value="1"/>
</dbReference>
<dbReference type="Proteomes" id="UP000070578">
    <property type="component" value="Unassembled WGS sequence"/>
</dbReference>
<dbReference type="InterPro" id="IPR023803">
    <property type="entry name" value="Ribosomal_bS16_dom_sf"/>
</dbReference>
<evidence type="ECO:0000256" key="3">
    <source>
        <dbReference type="HAMAP-Rule" id="MF_00385"/>
    </source>
</evidence>
<dbReference type="GO" id="GO:0006412">
    <property type="term" value="P:translation"/>
    <property type="evidence" value="ECO:0007669"/>
    <property type="project" value="UniProtKB-UniRule"/>
</dbReference>